<evidence type="ECO:0000313" key="3">
    <source>
        <dbReference type="Proteomes" id="UP001597110"/>
    </source>
</evidence>
<evidence type="ECO:0000256" key="1">
    <source>
        <dbReference type="SAM" id="MobiDB-lite"/>
    </source>
</evidence>
<dbReference type="EMBL" id="JBHTIF010000003">
    <property type="protein sequence ID" value="MFD0726809.1"/>
    <property type="molecule type" value="Genomic_DNA"/>
</dbReference>
<sequence length="132" mass="14097">MARKTSPRITPTATPRHLWLAGLGFVSIASRRTVAGVGTIADRAARARQDALTAVRQVGSQATSATIAVRDRLETTADRVNAALEQAISPLVAKLKPAGKAKRTARRGRKPTAKTARRAAPKAKVARRTRRA</sequence>
<feature type="region of interest" description="Disordered" evidence="1">
    <location>
        <begin position="96"/>
        <end position="132"/>
    </location>
</feature>
<dbReference type="RefSeq" id="WP_386825001.1">
    <property type="nucleotide sequence ID" value="NZ_JBHTIF010000003.1"/>
</dbReference>
<evidence type="ECO:0000313" key="2">
    <source>
        <dbReference type="EMBL" id="MFD0726809.1"/>
    </source>
</evidence>
<accession>A0ABW2YEB0</accession>
<protein>
    <submittedName>
        <fullName evidence="2">Uncharacterized protein</fullName>
    </submittedName>
</protein>
<dbReference type="Proteomes" id="UP001597110">
    <property type="component" value="Unassembled WGS sequence"/>
</dbReference>
<feature type="compositionally biased region" description="Basic residues" evidence="1">
    <location>
        <begin position="97"/>
        <end position="132"/>
    </location>
</feature>
<name>A0ABW2YEB0_9GAMM</name>
<gene>
    <name evidence="2" type="ORF">ACFQ0E_14520</name>
</gene>
<keyword evidence="3" id="KW-1185">Reference proteome</keyword>
<organism evidence="2 3">
    <name type="scientific">Lysobacter brunescens</name>
    <dbReference type="NCBI Taxonomy" id="262323"/>
    <lineage>
        <taxon>Bacteria</taxon>
        <taxon>Pseudomonadati</taxon>
        <taxon>Pseudomonadota</taxon>
        <taxon>Gammaproteobacteria</taxon>
        <taxon>Lysobacterales</taxon>
        <taxon>Lysobacteraceae</taxon>
        <taxon>Lysobacter</taxon>
    </lineage>
</organism>
<comment type="caution">
    <text evidence="2">The sequence shown here is derived from an EMBL/GenBank/DDBJ whole genome shotgun (WGS) entry which is preliminary data.</text>
</comment>
<proteinExistence type="predicted"/>
<reference evidence="3" key="1">
    <citation type="journal article" date="2019" name="Int. J. Syst. Evol. Microbiol.">
        <title>The Global Catalogue of Microorganisms (GCM) 10K type strain sequencing project: providing services to taxonomists for standard genome sequencing and annotation.</title>
        <authorList>
            <consortium name="The Broad Institute Genomics Platform"/>
            <consortium name="The Broad Institute Genome Sequencing Center for Infectious Disease"/>
            <person name="Wu L."/>
            <person name="Ma J."/>
        </authorList>
    </citation>
    <scope>NUCLEOTIDE SEQUENCE [LARGE SCALE GENOMIC DNA]</scope>
    <source>
        <strain evidence="3">CCUG 55585</strain>
    </source>
</reference>